<proteinExistence type="predicted"/>
<dbReference type="AlphaFoldDB" id="A0A7U2F0E3"/>
<protein>
    <submittedName>
        <fullName evidence="1">Uncharacterized protein</fullName>
    </submittedName>
</protein>
<name>A0A7U2F0E3_PHANO</name>
<reference evidence="2" key="1">
    <citation type="journal article" date="2021" name="BMC Genomics">
        <title>Chromosome-level genome assembly and manually-curated proteome of model necrotroph Parastagonospora nodorum Sn15 reveals a genome-wide trove of candidate effector homologs, and redundancy of virulence-related functions within an accessory chromosome.</title>
        <authorList>
            <person name="Bertazzoni S."/>
            <person name="Jones D.A.B."/>
            <person name="Phan H.T."/>
            <person name="Tan K.-C."/>
            <person name="Hane J.K."/>
        </authorList>
    </citation>
    <scope>NUCLEOTIDE SEQUENCE [LARGE SCALE GENOMIC DNA]</scope>
    <source>
        <strain evidence="2">SN15 / ATCC MYA-4574 / FGSC 10173)</strain>
    </source>
</reference>
<dbReference type="Proteomes" id="UP000663193">
    <property type="component" value="Chromosome 4"/>
</dbReference>
<accession>A0A7U2F0E3</accession>
<evidence type="ECO:0000313" key="1">
    <source>
        <dbReference type="EMBL" id="QRC94370.1"/>
    </source>
</evidence>
<keyword evidence="2" id="KW-1185">Reference proteome</keyword>
<organism evidence="1 2">
    <name type="scientific">Phaeosphaeria nodorum (strain SN15 / ATCC MYA-4574 / FGSC 10173)</name>
    <name type="common">Glume blotch fungus</name>
    <name type="synonym">Parastagonospora nodorum</name>
    <dbReference type="NCBI Taxonomy" id="321614"/>
    <lineage>
        <taxon>Eukaryota</taxon>
        <taxon>Fungi</taxon>
        <taxon>Dikarya</taxon>
        <taxon>Ascomycota</taxon>
        <taxon>Pezizomycotina</taxon>
        <taxon>Dothideomycetes</taxon>
        <taxon>Pleosporomycetidae</taxon>
        <taxon>Pleosporales</taxon>
        <taxon>Pleosporineae</taxon>
        <taxon>Phaeosphaeriaceae</taxon>
        <taxon>Parastagonospora</taxon>
    </lineage>
</organism>
<dbReference type="EMBL" id="CP069026">
    <property type="protein sequence ID" value="QRC94370.1"/>
    <property type="molecule type" value="Genomic_DNA"/>
</dbReference>
<dbReference type="VEuPathDB" id="FungiDB:JI435_430650"/>
<gene>
    <name evidence="1" type="ORF">JI435_430650</name>
</gene>
<evidence type="ECO:0000313" key="2">
    <source>
        <dbReference type="Proteomes" id="UP000663193"/>
    </source>
</evidence>
<sequence>MSYLDCIQSSPTTQSDQSPRAIHGALLLQLKRYDTVYSFGLLNAFVTFRHSWQPAVHSVDRETLVVVQIPSFRGAQTQASSSCRATSPGGRTWLGVWPPLSLIIREDIEFFQARIDWITVSHVWAMQMCTWFWPYID</sequence>